<feature type="region of interest" description="Disordered" evidence="1">
    <location>
        <begin position="756"/>
        <end position="778"/>
    </location>
</feature>
<organism evidence="2 3">
    <name type="scientific">Paramecium primaurelia</name>
    <dbReference type="NCBI Taxonomy" id="5886"/>
    <lineage>
        <taxon>Eukaryota</taxon>
        <taxon>Sar</taxon>
        <taxon>Alveolata</taxon>
        <taxon>Ciliophora</taxon>
        <taxon>Intramacronucleata</taxon>
        <taxon>Oligohymenophorea</taxon>
        <taxon>Peniculida</taxon>
        <taxon>Parameciidae</taxon>
        <taxon>Paramecium</taxon>
    </lineage>
</organism>
<reference evidence="2" key="1">
    <citation type="submission" date="2021-01" db="EMBL/GenBank/DDBJ databases">
        <authorList>
            <consortium name="Genoscope - CEA"/>
            <person name="William W."/>
        </authorList>
    </citation>
    <scope>NUCLEOTIDE SEQUENCE</scope>
</reference>
<proteinExistence type="predicted"/>
<protein>
    <submittedName>
        <fullName evidence="2">Uncharacterized protein</fullName>
    </submittedName>
</protein>
<evidence type="ECO:0000256" key="1">
    <source>
        <dbReference type="SAM" id="MobiDB-lite"/>
    </source>
</evidence>
<keyword evidence="3" id="KW-1185">Reference proteome</keyword>
<gene>
    <name evidence="2" type="ORF">PPRIM_AZ9-3.1.T0580057</name>
</gene>
<feature type="region of interest" description="Disordered" evidence="1">
    <location>
        <begin position="503"/>
        <end position="528"/>
    </location>
</feature>
<comment type="caution">
    <text evidence="2">The sequence shown here is derived from an EMBL/GenBank/DDBJ whole genome shotgun (WGS) entry which is preliminary data.</text>
</comment>
<dbReference type="Proteomes" id="UP000688137">
    <property type="component" value="Unassembled WGS sequence"/>
</dbReference>
<accession>A0A8S1MKL0</accession>
<feature type="compositionally biased region" description="Low complexity" evidence="1">
    <location>
        <begin position="756"/>
        <end position="768"/>
    </location>
</feature>
<sequence>MLGKKQSSFIGFNPFNKIVKENPSISTRIINKLKSLFQINLNPSSYIKKELISQQTIYVPVDLEIVGAQTIEHDSIQICNSQNSIKQTRNKFMSFNDHIKDQQKEKVQQNELSQKVQQKENKHMKKFNQLQYSFDPVLPEDIDIAQTKQNNIIHPKRKLSSQQYKKRKLDQKKQQVGIKFVFKDHIYDQIQDSINESRIKEVPEQMTDDSLKNNSLLVSDLKQEPKNKEMIIIQLDDEKQKQIEPPMLTMNEIIVNQSKGLKKSQSMINLNEQESKSITYSPKIHENSQSRNHSDIINKINETKQIDPFNDQVKKDIIKIDKLTEFSVQPQQNVINFIVQGSEKQDIIKITNINTQLQKELSEEKKISEQKERNINNFSDTPLFGFGKCREGQQGQVIQNKINVHSSIFASYDSKDLNLLNSSNQNQNLQQNQFTFLQNKSNISVIQDQPSNSNEKNQKDILNRQEENKQNNGMYNNTSNNQNEQFRPMKQLFQNLIFQSQSIQGEQRKEENNQDQPEDNQPNSIGLNRQLKSNNESQKQQNKCNFSSTDQLIKQVTTPVLQQSPKIDQEQIISYFSNHSQQQNRNNKDDPAKIQTSQFSDDLFKLQNNGTSMFNPQSAQSSLFSFQQLSNQQNQTNQFLPNFNVFQTSVNNNMNMDNNSMNNNNNMEITNTPLPTQQFQFTQQLLQTQNPLGSFNQPLSESNNFYPQIQQQIQSGFNVIQFNTTNLKQQNEHQNQLLQIPQTNCIFTQDSTKLTNQSQSLNSSCQSRNAKRKQRIDP</sequence>
<dbReference type="AlphaFoldDB" id="A0A8S1MKL0"/>
<evidence type="ECO:0000313" key="2">
    <source>
        <dbReference type="EMBL" id="CAD8077326.1"/>
    </source>
</evidence>
<name>A0A8S1MKL0_PARPR</name>
<dbReference type="OMA" id="IQICHSQ"/>
<dbReference type="EMBL" id="CAJJDM010000059">
    <property type="protein sequence ID" value="CAD8077326.1"/>
    <property type="molecule type" value="Genomic_DNA"/>
</dbReference>
<evidence type="ECO:0000313" key="3">
    <source>
        <dbReference type="Proteomes" id="UP000688137"/>
    </source>
</evidence>
<feature type="compositionally biased region" description="Basic residues" evidence="1">
    <location>
        <begin position="769"/>
        <end position="778"/>
    </location>
</feature>